<feature type="region of interest" description="Disordered" evidence="2">
    <location>
        <begin position="592"/>
        <end position="623"/>
    </location>
</feature>
<sequence length="1020" mass="113619">PPSQPPAAPGEAKVVPAEPSPERGGGEEIRPELPPPTEPAPESGGGAKKPPTPPLAPAQPDDAGDPHRSGDQGESSRPKHESDGPDDDHDRSDPEQYPADSDTAADPRAQMSPEVRAEYDRLAAERAEAVARRAEWRDIRDMRAERQPIDDRDDFAALNPDNLLPTMDELRGRTMRVDDMRHRLAELDALERAAEAFNQAAADITGLEEELARLERSVTPVGEYDRLVQQRQELAREREFWRAKRDDRATRHGLVDDDGHVDEAALRGDRLEPTILRLYDEAGAATVDDPGGIDESPTQTRTPRSAVDRAERRAAIAKLAEAASTCNRLDAAVGQVDRQLAELERAGVAEGRPRADEVAAELDRLAGQRAEALHQIKPRRAMRDDLAVRLRVVDQQGRPDEAALAPDRLDETLAFLRARAQYDVLTGVNGDGPRILLREIDALADAARDVNRVHNLVGRIQDEMAGVAGVWRAMIEGEGGRMLTPRVGVIVDGDTTRIVVFGIRDELGRPHRSDIDDAFATALRTNALVAQSMMDEGSTVELRRVHADRDGVCTVDELGLLEVERLSTGWVGGDRLDITSWRDGEGHWHRVDPTRPDWQTGRDTSEASKPKAERYKKYTRKDPPDGVSGWAMEDVVNDITLPTDDVPDGKVPESTLPVNAPQAPTLYNPSGLDQNQIFGQHWGADSYNVVRLLLMAAEVPKHPAVKAWIQRHPWIGRWVQARPWLQRIPPFGTVFRNYEWFAPPERNVQPMVPPWNASDHRAGLDDVPESLRQQWEREAAQWQRVQDWADAEYERFLHDPDDLDRIAAGIEEHRRVQQVDRAGQVIDRVRRDLVDGHTWIDPSGDVDAQIRALHGEIDRVAEALADQFAAADPVAVRDTIEDVRELLLAGVDPELIAGALGAHMRDDVPVFTPAQLAQIRHHLMEAELLVRDHADPNGRFVRRSMDRLADIAEAWNRLRNGAPLPQDFILLHDALAESDFLRANPLATWQDANAYAIGLGYHWDADRPPLAEWRAGIPYA</sequence>
<comment type="caution">
    <text evidence="3">The sequence shown here is derived from an EMBL/GenBank/DDBJ whole genome shotgun (WGS) entry which is preliminary data.</text>
</comment>
<name>A0A6P1DIT1_9NOCA</name>
<feature type="compositionally biased region" description="Basic and acidic residues" evidence="2">
    <location>
        <begin position="603"/>
        <end position="623"/>
    </location>
</feature>
<proteinExistence type="predicted"/>
<feature type="region of interest" description="Disordered" evidence="2">
    <location>
        <begin position="1"/>
        <end position="118"/>
    </location>
</feature>
<organism evidence="3 4">
    <name type="scientific">Nocardia cyriacigeorgica</name>
    <dbReference type="NCBI Taxonomy" id="135487"/>
    <lineage>
        <taxon>Bacteria</taxon>
        <taxon>Bacillati</taxon>
        <taxon>Actinomycetota</taxon>
        <taxon>Actinomycetes</taxon>
        <taxon>Mycobacteriales</taxon>
        <taxon>Nocardiaceae</taxon>
        <taxon>Nocardia</taxon>
    </lineage>
</organism>
<evidence type="ECO:0000256" key="2">
    <source>
        <dbReference type="SAM" id="MobiDB-lite"/>
    </source>
</evidence>
<reference evidence="3 4" key="1">
    <citation type="submission" date="2020-01" db="EMBL/GenBank/DDBJ databases">
        <title>Genetics and antimicrobial susceptibilities of Nocardia species isolated from the soil; a comparison with species isolated from humans.</title>
        <authorList>
            <person name="Carrasco G."/>
            <person name="Monzon S."/>
            <person name="Sansegundo M."/>
            <person name="Garcia E."/>
            <person name="Garrido N."/>
            <person name="Medina M.J."/>
            <person name="Villalon P."/>
            <person name="Ramirez-Arocha A.C."/>
            <person name="Jimenez P."/>
            <person name="Cuesta I."/>
            <person name="Valdezate S."/>
        </authorList>
    </citation>
    <scope>NUCLEOTIDE SEQUENCE [LARGE SCALE GENOMIC DNA]</scope>
    <source>
        <strain evidence="3 4">CNM20110639</strain>
    </source>
</reference>
<feature type="compositionally biased region" description="Basic and acidic residues" evidence="2">
    <location>
        <begin position="64"/>
        <end position="94"/>
    </location>
</feature>
<feature type="compositionally biased region" description="Basic and acidic residues" evidence="2">
    <location>
        <begin position="20"/>
        <end position="31"/>
    </location>
</feature>
<dbReference type="AlphaFoldDB" id="A0A6P1DIT1"/>
<feature type="coiled-coil region" evidence="1">
    <location>
        <begin position="190"/>
        <end position="244"/>
    </location>
</feature>
<evidence type="ECO:0000313" key="4">
    <source>
        <dbReference type="Proteomes" id="UP000468928"/>
    </source>
</evidence>
<feature type="non-terminal residue" evidence="3">
    <location>
        <position position="1020"/>
    </location>
</feature>
<gene>
    <name evidence="3" type="ORF">GV789_28430</name>
</gene>
<evidence type="ECO:0000256" key="1">
    <source>
        <dbReference type="SAM" id="Coils"/>
    </source>
</evidence>
<keyword evidence="1" id="KW-0175">Coiled coil</keyword>
<protein>
    <submittedName>
        <fullName evidence="3">Uncharacterized protein</fullName>
    </submittedName>
</protein>
<evidence type="ECO:0000313" key="3">
    <source>
        <dbReference type="EMBL" id="NEW48312.1"/>
    </source>
</evidence>
<accession>A0A6P1DIT1</accession>
<feature type="region of interest" description="Disordered" evidence="2">
    <location>
        <begin position="286"/>
        <end position="308"/>
    </location>
</feature>
<dbReference type="EMBL" id="JAAGUZ010000155">
    <property type="protein sequence ID" value="NEW48312.1"/>
    <property type="molecule type" value="Genomic_DNA"/>
</dbReference>
<feature type="non-terminal residue" evidence="3">
    <location>
        <position position="1"/>
    </location>
</feature>
<dbReference type="Proteomes" id="UP000468928">
    <property type="component" value="Unassembled WGS sequence"/>
</dbReference>